<organism evidence="2 4">
    <name type="scientific">Durusdinium trenchii</name>
    <dbReference type="NCBI Taxonomy" id="1381693"/>
    <lineage>
        <taxon>Eukaryota</taxon>
        <taxon>Sar</taxon>
        <taxon>Alveolata</taxon>
        <taxon>Dinophyceae</taxon>
        <taxon>Suessiales</taxon>
        <taxon>Symbiodiniaceae</taxon>
        <taxon>Durusdinium</taxon>
    </lineage>
</organism>
<protein>
    <submittedName>
        <fullName evidence="2">Uncharacterized protein</fullName>
    </submittedName>
</protein>
<accession>A0ABP0KZH3</accession>
<evidence type="ECO:0000256" key="1">
    <source>
        <dbReference type="SAM" id="MobiDB-lite"/>
    </source>
</evidence>
<keyword evidence="4" id="KW-1185">Reference proteome</keyword>
<gene>
    <name evidence="2" type="ORF">CCMP2556_LOCUS18267</name>
    <name evidence="3" type="ORF">CCMP2556_LOCUS18277</name>
</gene>
<proteinExistence type="predicted"/>
<sequence>MVDPEECSFQNIQLSSQGAERQRKDVLKVALRFERMLEQRRLLEECREMNDQEILNDIVSRYNNYKATAAIRKWQLSQDMANAVSGIVLGICPDAREEIRGHLDHNKWEQRYSETILRIKRHQLNESPKGMEPHWQKILTVLVVCASQVTQESQVLAFKRYNFWDYVQDFDALLLSRPSRLTVQMLAIWQDRVGRPLAKGSGAESGMDKTVDVDEAVSYNIRKNRVDSNKHVQKVLHMRSQIEEGLRLAENWMSKKCFMVCTSNNHKDGTGYLDLTKFGRLNAVDVETIGAWCLKTLNLNPDYSVIFIVAPALAGDGILNGLRGEHRRLEDKLLQMGMDMKNISIAYDVASLHGNRCFPCVLPGWIVALETTLGSKQGTLFKAPRNADKPKDDSNVWTKSDYWNLLANKPTEWKQTKGQMSTILPKFVPEPPPDCEMALPAQPSFKICSMTTSGNLVIPQEIRSKWLEDAVRNPDWRVRLRNFDAVFAPTAEASSPVTVAPTQAAAEVDLGTAPKANQDTPADLTPSSLTKEAFQSKYPTVVASVTVQMGVTAQDFLSKPQNENKAVEFRLNTQHDHVVLEEQSSQGTTDSPPMTLFDLIIKLEKAGHLDTTSCGHQISRPPTVARGEETDRPGIRKSVQLLEKPTAHRSGLYCGWPMVAIGGHV</sequence>
<dbReference type="EMBL" id="CAXAMN010010313">
    <property type="protein sequence ID" value="CAK9031418.1"/>
    <property type="molecule type" value="Genomic_DNA"/>
</dbReference>
<evidence type="ECO:0000313" key="4">
    <source>
        <dbReference type="Proteomes" id="UP001642484"/>
    </source>
</evidence>
<evidence type="ECO:0000313" key="3">
    <source>
        <dbReference type="EMBL" id="CAK9031418.1"/>
    </source>
</evidence>
<dbReference type="EMBL" id="CAXAMN010010302">
    <property type="protein sequence ID" value="CAK9031387.1"/>
    <property type="molecule type" value="Genomic_DNA"/>
</dbReference>
<feature type="region of interest" description="Disordered" evidence="1">
    <location>
        <begin position="612"/>
        <end position="635"/>
    </location>
</feature>
<evidence type="ECO:0000313" key="2">
    <source>
        <dbReference type="EMBL" id="CAK9031387.1"/>
    </source>
</evidence>
<reference evidence="2 4" key="1">
    <citation type="submission" date="2024-02" db="EMBL/GenBank/DDBJ databases">
        <authorList>
            <person name="Chen Y."/>
            <person name="Shah S."/>
            <person name="Dougan E. K."/>
            <person name="Thang M."/>
            <person name="Chan C."/>
        </authorList>
    </citation>
    <scope>NUCLEOTIDE SEQUENCE [LARGE SCALE GENOMIC DNA]</scope>
</reference>
<name>A0ABP0KZH3_9DINO</name>
<comment type="caution">
    <text evidence="2">The sequence shown here is derived from an EMBL/GenBank/DDBJ whole genome shotgun (WGS) entry which is preliminary data.</text>
</comment>
<dbReference type="Proteomes" id="UP001642484">
    <property type="component" value="Unassembled WGS sequence"/>
</dbReference>